<evidence type="ECO:0000259" key="6">
    <source>
        <dbReference type="Pfam" id="PF02803"/>
    </source>
</evidence>
<dbReference type="GO" id="GO:0016747">
    <property type="term" value="F:acyltransferase activity, transferring groups other than amino-acyl groups"/>
    <property type="evidence" value="ECO:0007669"/>
    <property type="project" value="InterPro"/>
</dbReference>
<dbReference type="InterPro" id="IPR016039">
    <property type="entry name" value="Thiolase-like"/>
</dbReference>
<dbReference type="InterPro" id="IPR002155">
    <property type="entry name" value="Thiolase"/>
</dbReference>
<dbReference type="EMBL" id="FNON01000007">
    <property type="protein sequence ID" value="SDY81605.1"/>
    <property type="molecule type" value="Genomic_DNA"/>
</dbReference>
<evidence type="ECO:0000256" key="1">
    <source>
        <dbReference type="ARBA" id="ARBA00010982"/>
    </source>
</evidence>
<dbReference type="InterPro" id="IPR020616">
    <property type="entry name" value="Thiolase_N"/>
</dbReference>
<dbReference type="PANTHER" id="PTHR43365">
    <property type="entry name" value="BLR7806 PROTEIN"/>
    <property type="match status" value="1"/>
</dbReference>
<comment type="similarity">
    <text evidence="1 4">Belongs to the thiolase-like superfamily. Thiolase family.</text>
</comment>
<reference evidence="7 8" key="1">
    <citation type="submission" date="2016-10" db="EMBL/GenBank/DDBJ databases">
        <authorList>
            <person name="de Groot N.N."/>
        </authorList>
    </citation>
    <scope>NUCLEOTIDE SEQUENCE [LARGE SCALE GENOMIC DNA]</scope>
    <source>
        <strain evidence="7 8">CPCC 202699</strain>
    </source>
</reference>
<evidence type="ECO:0000256" key="3">
    <source>
        <dbReference type="ARBA" id="ARBA00023315"/>
    </source>
</evidence>
<evidence type="ECO:0000259" key="5">
    <source>
        <dbReference type="Pfam" id="PF00108"/>
    </source>
</evidence>
<evidence type="ECO:0000313" key="8">
    <source>
        <dbReference type="Proteomes" id="UP000199515"/>
    </source>
</evidence>
<keyword evidence="3 4" id="KW-0012">Acyltransferase</keyword>
<dbReference type="PROSITE" id="PS00098">
    <property type="entry name" value="THIOLASE_1"/>
    <property type="match status" value="1"/>
</dbReference>
<dbReference type="Gene3D" id="3.40.47.10">
    <property type="match status" value="2"/>
</dbReference>
<name>A0A1H3MZI4_9PSEU</name>
<keyword evidence="8" id="KW-1185">Reference proteome</keyword>
<feature type="domain" description="Thiolase N-terminal" evidence="5">
    <location>
        <begin position="5"/>
        <end position="229"/>
    </location>
</feature>
<dbReference type="PANTHER" id="PTHR43365:SF1">
    <property type="entry name" value="ACETYL-COA C-ACYLTRANSFERASE"/>
    <property type="match status" value="1"/>
</dbReference>
<dbReference type="RefSeq" id="WP_091294386.1">
    <property type="nucleotide sequence ID" value="NZ_FNON01000007.1"/>
</dbReference>
<dbReference type="SUPFAM" id="SSF53901">
    <property type="entry name" value="Thiolase-like"/>
    <property type="match status" value="2"/>
</dbReference>
<evidence type="ECO:0000256" key="4">
    <source>
        <dbReference type="RuleBase" id="RU003557"/>
    </source>
</evidence>
<dbReference type="AlphaFoldDB" id="A0A1H3MZI4"/>
<dbReference type="PIRSF" id="PIRSF000429">
    <property type="entry name" value="Ac-CoA_Ac_transf"/>
    <property type="match status" value="1"/>
</dbReference>
<keyword evidence="2 4" id="KW-0808">Transferase</keyword>
<protein>
    <submittedName>
        <fullName evidence="7">Acetyl-CoA C-acetyltransferase</fullName>
    </submittedName>
</protein>
<organism evidence="7 8">
    <name type="scientific">Amycolatopsis xylanica</name>
    <dbReference type="NCBI Taxonomy" id="589385"/>
    <lineage>
        <taxon>Bacteria</taxon>
        <taxon>Bacillati</taxon>
        <taxon>Actinomycetota</taxon>
        <taxon>Actinomycetes</taxon>
        <taxon>Pseudonocardiales</taxon>
        <taxon>Pseudonocardiaceae</taxon>
        <taxon>Amycolatopsis</taxon>
    </lineage>
</organism>
<dbReference type="STRING" id="589385.SAMN05421504_10753"/>
<evidence type="ECO:0000313" key="7">
    <source>
        <dbReference type="EMBL" id="SDY81605.1"/>
    </source>
</evidence>
<sequence length="402" mass="41054">MTDAYVLATARSPRGKASSNGALAGITPLALVEQVMNALVERAGVTPESVDQVILGCASQAGEQGGNIARTAVLDAGWPPGVPGMTVNRFCSSGLDAIAIGAGMIRSGEADVVLAGGVESVSRVPLFADGGPLWTDPSVVARIGSVHMGIAADTIATELGYTREELDAYGVRTQQLAAAAWKDGRFDASLVPIADDAGEVVLAHDEHVRPGTTAEALAALAPAFAELGATGQDGLVLRHLRELDMIRHLHTRGTSPSMADGAGLVLLGSAAAAERLGLAPRALVKGSVSAGSDPVRMLLSGQDATARVLDRFGLAPSDVDVMEFAEAFAALCVKIQRELGFPEEVFNPNGGTIAMGHGFGATGAILLTGCVDELDRRQGRYGVVAISGAAGSGTAMLVERVA</sequence>
<dbReference type="Pfam" id="PF00108">
    <property type="entry name" value="Thiolase_N"/>
    <property type="match status" value="1"/>
</dbReference>
<dbReference type="CDD" id="cd00751">
    <property type="entry name" value="thiolase"/>
    <property type="match status" value="1"/>
</dbReference>
<evidence type="ECO:0000256" key="2">
    <source>
        <dbReference type="ARBA" id="ARBA00022679"/>
    </source>
</evidence>
<dbReference type="Proteomes" id="UP000199515">
    <property type="component" value="Unassembled WGS sequence"/>
</dbReference>
<dbReference type="OrthoDB" id="4440515at2"/>
<dbReference type="Pfam" id="PF02803">
    <property type="entry name" value="Thiolase_C"/>
    <property type="match status" value="1"/>
</dbReference>
<feature type="domain" description="Thiolase C-terminal" evidence="6">
    <location>
        <begin position="280"/>
        <end position="400"/>
    </location>
</feature>
<gene>
    <name evidence="7" type="ORF">SAMN05421504_10753</name>
</gene>
<dbReference type="InterPro" id="IPR020615">
    <property type="entry name" value="Thiolase_acyl_enz_int_AS"/>
</dbReference>
<accession>A0A1H3MZI4</accession>
<dbReference type="NCBIfam" id="TIGR01930">
    <property type="entry name" value="AcCoA-C-Actrans"/>
    <property type="match status" value="1"/>
</dbReference>
<dbReference type="InterPro" id="IPR020617">
    <property type="entry name" value="Thiolase_C"/>
</dbReference>
<proteinExistence type="inferred from homology"/>